<name>A0A6J4VLV6_9BACT</name>
<gene>
    <name evidence="1" type="ORF">AVDCRST_MAG88-3447</name>
</gene>
<organism evidence="1">
    <name type="scientific">uncultured Thermomicrobiales bacterium</name>
    <dbReference type="NCBI Taxonomy" id="1645740"/>
    <lineage>
        <taxon>Bacteria</taxon>
        <taxon>Pseudomonadati</taxon>
        <taxon>Thermomicrobiota</taxon>
        <taxon>Thermomicrobia</taxon>
        <taxon>Thermomicrobiales</taxon>
        <taxon>environmental samples</taxon>
    </lineage>
</organism>
<sequence length="42" mass="4620">MPGWEAARALPALLHPPRAHQCAPLPTGNTVWRHRDNAVITP</sequence>
<accession>A0A6J4VLV6</accession>
<protein>
    <submittedName>
        <fullName evidence="1">Uncharacterized protein</fullName>
    </submittedName>
</protein>
<reference evidence="1" key="1">
    <citation type="submission" date="2020-02" db="EMBL/GenBank/DDBJ databases">
        <authorList>
            <person name="Meier V. D."/>
        </authorList>
    </citation>
    <scope>NUCLEOTIDE SEQUENCE</scope>
    <source>
        <strain evidence="1">AVDCRST_MAG88</strain>
    </source>
</reference>
<proteinExistence type="predicted"/>
<dbReference type="AlphaFoldDB" id="A0A6J4VLV6"/>
<evidence type="ECO:0000313" key="1">
    <source>
        <dbReference type="EMBL" id="CAA9581933.1"/>
    </source>
</evidence>
<dbReference type="EMBL" id="CADCWM010000829">
    <property type="protein sequence ID" value="CAA9581933.1"/>
    <property type="molecule type" value="Genomic_DNA"/>
</dbReference>